<keyword evidence="3" id="KW-1185">Reference proteome</keyword>
<protein>
    <submittedName>
        <fullName evidence="2">DUF3732 domain-containing protein</fullName>
    </submittedName>
</protein>
<feature type="coiled-coil region" evidence="1">
    <location>
        <begin position="355"/>
        <end position="403"/>
    </location>
</feature>
<comment type="caution">
    <text evidence="2">The sequence shown here is derived from an EMBL/GenBank/DDBJ whole genome shotgun (WGS) entry which is preliminary data.</text>
</comment>
<dbReference type="Proteomes" id="UP001207918">
    <property type="component" value="Unassembled WGS sequence"/>
</dbReference>
<accession>A0ABT3PIN0</accession>
<dbReference type="Pfam" id="PF12532">
    <property type="entry name" value="DUF3732"/>
    <property type="match status" value="1"/>
</dbReference>
<feature type="coiled-coil region" evidence="1">
    <location>
        <begin position="437"/>
        <end position="471"/>
    </location>
</feature>
<dbReference type="Gene3D" id="3.40.50.300">
    <property type="entry name" value="P-loop containing nucleotide triphosphate hydrolases"/>
    <property type="match status" value="1"/>
</dbReference>
<evidence type="ECO:0000256" key="1">
    <source>
        <dbReference type="SAM" id="Coils"/>
    </source>
</evidence>
<gene>
    <name evidence="2" type="ORF">J6I44_02865</name>
</gene>
<dbReference type="SUPFAM" id="SSF52540">
    <property type="entry name" value="P-loop containing nucleoside triphosphate hydrolases"/>
    <property type="match status" value="1"/>
</dbReference>
<dbReference type="PANTHER" id="PTHR32114">
    <property type="entry name" value="ABC TRANSPORTER ABCH.3"/>
    <property type="match status" value="1"/>
</dbReference>
<dbReference type="InterPro" id="IPR022205">
    <property type="entry name" value="DUF3732"/>
</dbReference>
<keyword evidence="1" id="KW-0175">Coiled coil</keyword>
<sequence length="652" mass="76176">MSFQIKKIVLYNHKGSKRELEFDLGKVNIITGQSGTGKSAIIDIVDYCLGRSTFNIFEGVNRGIVSWYSVLLQNSNEQIFIAKPAPKLSRTSQSKAYLYRSSNIEIPELDQLEINANDETIVDLLSNICGIGLNQSDNNENRSTQSYKVNFKHTKFYLFQNQSLIGSRDLLFWRQNEDHMPQTIKDTILYFLGVIKEEKYELNIRLKKAKRELSIKKRKLREAEAIISDKLSQGKRLLFEAQNVGLIDEQKIPNDQVLDKLMVISHWDPNKYLEPNFSHNETQLRNEIDELRDEYSKINREVRSLQVFINSAEDYQKSVNKQKSRLSTIELFDEKDSEEHCPLCNSKLEKEIPTVEEISKSLSNLNDSLNSVTRNDPKLKKQINHLKHELNLIEEKIKAKENKLHSVISSKEETKKLRDQNSIKAKTVGRISLYLENVDLVDDKAELEKEVTRAELKVERIESKLEDFDEEQLLNSIQNRLSTFMDSLANKFEHEFQEFPFRFDIKNLTVFADTEERAVPMKRMGSGRNWLGCHLITLLSLHKLFIEKNRPVPGFIIMDQPSQPFFPSKDEYKKFEKKFENSDSDLEDSDLQIVRDMFQVFFEYSENLKEQFQIIVLEHANYHDDQFKHALVEEKWGINENKSSLIPKAWLD</sequence>
<dbReference type="RefSeq" id="WP_265764444.1">
    <property type="nucleotide sequence ID" value="NZ_JAGGJA010000002.1"/>
</dbReference>
<proteinExistence type="predicted"/>
<reference evidence="2 3" key="1">
    <citation type="submission" date="2021-03" db="EMBL/GenBank/DDBJ databases">
        <title>Aliifodinibius sp. nov., a new bacterium isolated from saline soil.</title>
        <authorList>
            <person name="Galisteo C."/>
            <person name="De La Haba R."/>
            <person name="Sanchez-Porro C."/>
            <person name="Ventosa A."/>
        </authorList>
    </citation>
    <scope>NUCLEOTIDE SEQUENCE [LARGE SCALE GENOMIC DNA]</scope>
    <source>
        <strain evidence="2 3">1BSP15-2V2</strain>
    </source>
</reference>
<dbReference type="InterPro" id="IPR027417">
    <property type="entry name" value="P-loop_NTPase"/>
</dbReference>
<dbReference type="EMBL" id="JAGGJA010000002">
    <property type="protein sequence ID" value="MCW9705776.1"/>
    <property type="molecule type" value="Genomic_DNA"/>
</dbReference>
<feature type="coiled-coil region" evidence="1">
    <location>
        <begin position="281"/>
        <end position="308"/>
    </location>
</feature>
<organism evidence="2 3">
    <name type="scientific">Fodinibius salsisoli</name>
    <dbReference type="NCBI Taxonomy" id="2820877"/>
    <lineage>
        <taxon>Bacteria</taxon>
        <taxon>Pseudomonadati</taxon>
        <taxon>Balneolota</taxon>
        <taxon>Balneolia</taxon>
        <taxon>Balneolales</taxon>
        <taxon>Balneolaceae</taxon>
        <taxon>Fodinibius</taxon>
    </lineage>
</organism>
<evidence type="ECO:0000313" key="3">
    <source>
        <dbReference type="Proteomes" id="UP001207918"/>
    </source>
</evidence>
<dbReference type="PANTHER" id="PTHR32114:SF2">
    <property type="entry name" value="ABC TRANSPORTER ABCH.3"/>
    <property type="match status" value="1"/>
</dbReference>
<evidence type="ECO:0000313" key="2">
    <source>
        <dbReference type="EMBL" id="MCW9705776.1"/>
    </source>
</evidence>
<name>A0ABT3PIN0_9BACT</name>